<proteinExistence type="predicted"/>
<keyword evidence="1" id="KW-0812">Transmembrane</keyword>
<accession>A0A4R1BBK8</accession>
<evidence type="ECO:0000313" key="3">
    <source>
        <dbReference type="Proteomes" id="UP000295334"/>
    </source>
</evidence>
<keyword evidence="3" id="KW-1185">Reference proteome</keyword>
<comment type="caution">
    <text evidence="2">The sequence shown here is derived from an EMBL/GenBank/DDBJ whole genome shotgun (WGS) entry which is preliminary data.</text>
</comment>
<evidence type="ECO:0000256" key="1">
    <source>
        <dbReference type="SAM" id="Phobius"/>
    </source>
</evidence>
<dbReference type="Proteomes" id="UP000295334">
    <property type="component" value="Unassembled WGS sequence"/>
</dbReference>
<gene>
    <name evidence="2" type="ORF">EPD60_10445</name>
</gene>
<dbReference type="AlphaFoldDB" id="A0A4R1BBK8"/>
<evidence type="ECO:0000313" key="2">
    <source>
        <dbReference type="EMBL" id="TCJ14401.1"/>
    </source>
</evidence>
<dbReference type="EMBL" id="SJZI01000042">
    <property type="protein sequence ID" value="TCJ14401.1"/>
    <property type="molecule type" value="Genomic_DNA"/>
</dbReference>
<keyword evidence="1" id="KW-0472">Membrane</keyword>
<protein>
    <submittedName>
        <fullName evidence="2">DUF1206 domain-containing protein</fullName>
    </submittedName>
</protein>
<keyword evidence="1" id="KW-1133">Transmembrane helix</keyword>
<name>A0A4R1BBK8_9BACT</name>
<sequence length="80" mass="9479">MVEEYEKKRRRQVGTMRAIMDYAMGIVFVLVGLFFFYAFFTKTPIMGREPGGLDVAIGVLFVVYGVWRVYRGYRKNYFKE</sequence>
<dbReference type="RefSeq" id="WP_131449392.1">
    <property type="nucleotide sequence ID" value="NZ_SJZI01000042.1"/>
</dbReference>
<reference evidence="2 3" key="1">
    <citation type="submission" date="2019-03" db="EMBL/GenBank/DDBJ databases">
        <authorList>
            <person name="Kim M.K.M."/>
        </authorList>
    </citation>
    <scope>NUCLEOTIDE SEQUENCE [LARGE SCALE GENOMIC DNA]</scope>
    <source>
        <strain evidence="2 3">17J68-12</strain>
    </source>
</reference>
<organism evidence="2 3">
    <name type="scientific">Flaviaesturariibacter flavus</name>
    <dbReference type="NCBI Taxonomy" id="2502780"/>
    <lineage>
        <taxon>Bacteria</taxon>
        <taxon>Pseudomonadati</taxon>
        <taxon>Bacteroidota</taxon>
        <taxon>Chitinophagia</taxon>
        <taxon>Chitinophagales</taxon>
        <taxon>Chitinophagaceae</taxon>
        <taxon>Flaviaestuariibacter</taxon>
    </lineage>
</organism>
<feature type="transmembrane region" description="Helical" evidence="1">
    <location>
        <begin position="52"/>
        <end position="70"/>
    </location>
</feature>
<feature type="transmembrane region" description="Helical" evidence="1">
    <location>
        <begin position="21"/>
        <end position="40"/>
    </location>
</feature>